<dbReference type="PANTHER" id="PTHR30005:SF0">
    <property type="entry name" value="RETROGRADE REGULATION PROTEIN 2"/>
    <property type="match status" value="1"/>
</dbReference>
<dbReference type="InterPro" id="IPR003695">
    <property type="entry name" value="Ppx_GppA_N"/>
</dbReference>
<comment type="similarity">
    <text evidence="1">Belongs to the GppA/Ppx family.</text>
</comment>
<name>A0A8D3X324_PRIMW</name>
<gene>
    <name evidence="4" type="primary">ppx</name>
    <name evidence="4" type="ORF">BMWSH_3911</name>
</gene>
<organism evidence="4 5">
    <name type="scientific">Priestia megaterium (strain WSH-002)</name>
    <name type="common">Bacillus megaterium</name>
    <dbReference type="NCBI Taxonomy" id="1006007"/>
    <lineage>
        <taxon>Bacteria</taxon>
        <taxon>Bacillati</taxon>
        <taxon>Bacillota</taxon>
        <taxon>Bacilli</taxon>
        <taxon>Bacillales</taxon>
        <taxon>Bacillaceae</taxon>
        <taxon>Priestia</taxon>
    </lineage>
</organism>
<dbReference type="EMBL" id="CP003017">
    <property type="protein sequence ID" value="AEN90792.1"/>
    <property type="molecule type" value="Genomic_DNA"/>
</dbReference>
<dbReference type="SUPFAM" id="SSF53067">
    <property type="entry name" value="Actin-like ATPase domain"/>
    <property type="match status" value="2"/>
</dbReference>
<dbReference type="InterPro" id="IPR050273">
    <property type="entry name" value="GppA/Ppx_hydrolase"/>
</dbReference>
<dbReference type="InterPro" id="IPR043129">
    <property type="entry name" value="ATPase_NBD"/>
</dbReference>
<dbReference type="SUPFAM" id="SSF109604">
    <property type="entry name" value="HD-domain/PDEase-like"/>
    <property type="match status" value="1"/>
</dbReference>
<protein>
    <submittedName>
        <fullName evidence="4">Ppx/GppA phosphatase family protein</fullName>
    </submittedName>
</protein>
<dbReference type="KEGG" id="bmh:BMWSH_3911"/>
<dbReference type="InterPro" id="IPR048950">
    <property type="entry name" value="Ppx_GppA_C"/>
</dbReference>
<proteinExistence type="inferred from homology"/>
<dbReference type="Proteomes" id="UP000001283">
    <property type="component" value="Chromosome"/>
</dbReference>
<evidence type="ECO:0000313" key="4">
    <source>
        <dbReference type="EMBL" id="AEN90792.1"/>
    </source>
</evidence>
<dbReference type="CDD" id="cd24052">
    <property type="entry name" value="ASKHA_NBD_HpPPX-GppA-like"/>
    <property type="match status" value="1"/>
</dbReference>
<dbReference type="Pfam" id="PF21447">
    <property type="entry name" value="Ppx-GppA_III"/>
    <property type="match status" value="1"/>
</dbReference>
<evidence type="ECO:0000256" key="1">
    <source>
        <dbReference type="ARBA" id="ARBA00007125"/>
    </source>
</evidence>
<dbReference type="Gene3D" id="3.30.420.150">
    <property type="entry name" value="Exopolyphosphatase. Domain 2"/>
    <property type="match status" value="1"/>
</dbReference>
<sequence length="519" mass="59363">MTYKHGLIDIGSNTIRLVIYEYKKGRGFKQIENVKVAARLRNYLSKEGVLTAKGIYTLLDTLKTFGVITKHQQLPHVTCVATATIRQAANAKEVLALVKKETGFSIQLLSEYEEAYYGFVAVIHSTSIEEAITIDIGGGSTEVTYFRNRELVQYHSFPFGALSLRLEFVKGNIPTAEERVKIRDFVIRHFHTVPWLLNRQVPIVAIGGSARSMVQLHQGFIHYPLAGLHQYEMNLADILHVKSAIGSLSYHNLQKLDRLSKDRADTILPAIEVFQSLYETVNATRFILSRKGLREGVLFKEASDANIQPMYPDVIQQSFQEIMEEFEVSKDYVKQLTRTAIMMFQHFREQGPVDLKEDDLALLIKAAQVYDIGEYIDVESSSQHTFYVLANRTIDGISHRERLKLALVSSYKGKSSFRQYVAPFKKWLTKEEQKKVQLLGAVLKIADGLHATKRNVVQHIDMKSDENTVTIKLLCTKTFRPEQYQAEKQKKHLEKVVKKILFLNLLSFRITLDRLEYSV</sequence>
<dbReference type="Gene3D" id="1.10.3210.10">
    <property type="entry name" value="Hypothetical protein af1432"/>
    <property type="match status" value="1"/>
</dbReference>
<evidence type="ECO:0000259" key="2">
    <source>
        <dbReference type="Pfam" id="PF02541"/>
    </source>
</evidence>
<accession>A0A8D3X324</accession>
<feature type="domain" description="Ppx/GppA phosphatase N-terminal" evidence="2">
    <location>
        <begin position="18"/>
        <end position="302"/>
    </location>
</feature>
<dbReference type="Gene3D" id="3.30.420.40">
    <property type="match status" value="1"/>
</dbReference>
<dbReference type="RefSeq" id="WP_014461017.1">
    <property type="nucleotide sequence ID" value="NC_017138.1"/>
</dbReference>
<dbReference type="AlphaFoldDB" id="A0A8D3X324"/>
<reference evidence="4 5" key="1">
    <citation type="journal article" date="2011" name="J. Bacteriol.">
        <title>Complete genome sequence of the industrial strain Bacillus megaterium WSH-002.</title>
        <authorList>
            <person name="Liu L."/>
            <person name="Li Y."/>
            <person name="Zhang J."/>
            <person name="Zou W."/>
            <person name="Zhou Z."/>
            <person name="Liu J."/>
            <person name="Li X."/>
            <person name="Wang L."/>
            <person name="Chen J."/>
        </authorList>
    </citation>
    <scope>NUCLEOTIDE SEQUENCE [LARGE SCALE GENOMIC DNA]</scope>
    <source>
        <strain evidence="4 5">WSH-002</strain>
    </source>
</reference>
<dbReference type="Pfam" id="PF02541">
    <property type="entry name" value="Ppx-GppA"/>
    <property type="match status" value="1"/>
</dbReference>
<evidence type="ECO:0000313" key="5">
    <source>
        <dbReference type="Proteomes" id="UP000001283"/>
    </source>
</evidence>
<evidence type="ECO:0000259" key="3">
    <source>
        <dbReference type="Pfam" id="PF21447"/>
    </source>
</evidence>
<feature type="domain" description="Ppx/GppA phosphatase C-terminal" evidence="3">
    <location>
        <begin position="316"/>
        <end position="477"/>
    </location>
</feature>
<dbReference type="PANTHER" id="PTHR30005">
    <property type="entry name" value="EXOPOLYPHOSPHATASE"/>
    <property type="match status" value="1"/>
</dbReference>
<dbReference type="GO" id="GO:0006357">
    <property type="term" value="P:regulation of transcription by RNA polymerase II"/>
    <property type="evidence" value="ECO:0007669"/>
    <property type="project" value="TreeGrafter"/>
</dbReference>